<keyword evidence="2" id="KW-0812">Transmembrane</keyword>
<proteinExistence type="predicted"/>
<keyword evidence="3" id="KW-0132">Cell division</keyword>
<keyword evidence="2" id="KW-0472">Membrane</keyword>
<keyword evidence="3" id="KW-0131">Cell cycle</keyword>
<feature type="region of interest" description="Disordered" evidence="1">
    <location>
        <begin position="1"/>
        <end position="92"/>
    </location>
</feature>
<feature type="compositionally biased region" description="Basic and acidic residues" evidence="1">
    <location>
        <begin position="40"/>
        <end position="49"/>
    </location>
</feature>
<feature type="compositionally biased region" description="Acidic residues" evidence="1">
    <location>
        <begin position="50"/>
        <end position="62"/>
    </location>
</feature>
<evidence type="ECO:0000256" key="2">
    <source>
        <dbReference type="SAM" id="Phobius"/>
    </source>
</evidence>
<evidence type="ECO:0000256" key="1">
    <source>
        <dbReference type="SAM" id="MobiDB-lite"/>
    </source>
</evidence>
<feature type="compositionally biased region" description="Basic and acidic residues" evidence="1">
    <location>
        <begin position="1"/>
        <end position="31"/>
    </location>
</feature>
<dbReference type="EMBL" id="JBHMEI010000032">
    <property type="protein sequence ID" value="MFB9205933.1"/>
    <property type="molecule type" value="Genomic_DNA"/>
</dbReference>
<protein>
    <submittedName>
        <fullName evidence="3">Cell division protein FtsK</fullName>
    </submittedName>
</protein>
<reference evidence="3 4" key="1">
    <citation type="submission" date="2024-09" db="EMBL/GenBank/DDBJ databases">
        <authorList>
            <person name="Sun Q."/>
            <person name="Mori K."/>
        </authorList>
    </citation>
    <scope>NUCLEOTIDE SEQUENCE [LARGE SCALE GENOMIC DNA]</scope>
    <source>
        <strain evidence="3 4">CCM 3426</strain>
    </source>
</reference>
<comment type="caution">
    <text evidence="3">The sequence shown here is derived from an EMBL/GenBank/DDBJ whole genome shotgun (WGS) entry which is preliminary data.</text>
</comment>
<dbReference type="Gene3D" id="3.40.50.300">
    <property type="entry name" value="P-loop containing nucleotide triphosphate hydrolases"/>
    <property type="match status" value="1"/>
</dbReference>
<organism evidence="3 4">
    <name type="scientific">Nonomuraea spiralis</name>
    <dbReference type="NCBI Taxonomy" id="46182"/>
    <lineage>
        <taxon>Bacteria</taxon>
        <taxon>Bacillati</taxon>
        <taxon>Actinomycetota</taxon>
        <taxon>Actinomycetes</taxon>
        <taxon>Streptosporangiales</taxon>
        <taxon>Streptosporangiaceae</taxon>
        <taxon>Nonomuraea</taxon>
    </lineage>
</organism>
<keyword evidence="2" id="KW-1133">Transmembrane helix</keyword>
<name>A0ABV5IN35_9ACTN</name>
<evidence type="ECO:0000313" key="4">
    <source>
        <dbReference type="Proteomes" id="UP001589647"/>
    </source>
</evidence>
<accession>A0ABV5IN35</accession>
<dbReference type="Proteomes" id="UP001589647">
    <property type="component" value="Unassembled WGS sequence"/>
</dbReference>
<dbReference type="SUPFAM" id="SSF52540">
    <property type="entry name" value="P-loop containing nucleoside triphosphate hydrolases"/>
    <property type="match status" value="1"/>
</dbReference>
<sequence>MTHTPHEPDRRPEPGRELHGFEWPDRDKDENGDAEVVPLDSRRRARQTEDAEPDDEPDDEVLDHESIDIADRVIGPPVDPPDEDAVPPAARTSQRRAPIIPAWLRTWQSIRAMIVWQARDTAYVLGYHAVRSPKYLLKALWYAVPGVFKSIGRLLHWATAEEGNWVLRQYAADRNDPEMWLKLDKQRQRQSRWRWSVVLALSIAALGGLLALLVADVPRWFRLGALVLAVPLLARAGRPADSPITDRVSDGPRYRKLTAELVRRALLHCGISGITQAVSKDPNAISFPQEIHRDGPGHLAIIDLPFGVEAAEVVARRGRLASAMRLPMDQVWPEPAAGHPGRLALWVGYEPSSQMKQPPWPLLRDGQVDVFKPFPFATTPRMETVNAELVFRNWLVGGQPGSGKTFGLRLAVLAAALDPRAELRIYELKGVGDFKVLEPVCTEYGNGFDDETIARCAAMFAWLYKECERRSKRIAHYHALGKAPENKVTPELASLKGSGLHPLIVTVDEIQELFLHPQYGKEAGEICEKVIKLGRALGVILLLGTQIPDKDSLPTGITRNVNTRYCMSVADQTANDMILGTSMYKQGYRATVFQPVLEAGWGILAGLGKPAARRSYYLDTTDADKVIVRAKRLRGLAGTLPDPGTQAREDAPVFDVLADLAEVWPAGETAAWNEALCTRLTELRPDAYTGWKSEQLTSALKPHGLRVGDIGRRIDGKPVTRRGIRLDDLTEAIAERNRQKRPG</sequence>
<feature type="transmembrane region" description="Helical" evidence="2">
    <location>
        <begin position="195"/>
        <end position="214"/>
    </location>
</feature>
<evidence type="ECO:0000313" key="3">
    <source>
        <dbReference type="EMBL" id="MFB9205933.1"/>
    </source>
</evidence>
<gene>
    <name evidence="3" type="ORF">ACFFV7_32395</name>
</gene>
<dbReference type="GO" id="GO:0051301">
    <property type="term" value="P:cell division"/>
    <property type="evidence" value="ECO:0007669"/>
    <property type="project" value="UniProtKB-KW"/>
</dbReference>
<dbReference type="RefSeq" id="WP_229825026.1">
    <property type="nucleotide sequence ID" value="NZ_BMRC01000041.1"/>
</dbReference>
<keyword evidence="4" id="KW-1185">Reference proteome</keyword>
<dbReference type="InterPro" id="IPR027417">
    <property type="entry name" value="P-loop_NTPase"/>
</dbReference>